<evidence type="ECO:0000256" key="5">
    <source>
        <dbReference type="ARBA" id="ARBA00022989"/>
    </source>
</evidence>
<feature type="domain" description="CBS" evidence="11">
    <location>
        <begin position="296"/>
        <end position="354"/>
    </location>
</feature>
<comment type="subcellular location">
    <subcellularLocation>
        <location evidence="1">Cell membrane</location>
        <topology evidence="1">Multi-pass membrane protein</topology>
    </subcellularLocation>
</comment>
<dbReference type="GO" id="GO:0050660">
    <property type="term" value="F:flavin adenine dinucleotide binding"/>
    <property type="evidence" value="ECO:0007669"/>
    <property type="project" value="InterPro"/>
</dbReference>
<dbReference type="InterPro" id="IPR046342">
    <property type="entry name" value="CBS_dom_sf"/>
</dbReference>
<dbReference type="PROSITE" id="PS51371">
    <property type="entry name" value="CBS"/>
    <property type="match status" value="2"/>
</dbReference>
<evidence type="ECO:0000256" key="7">
    <source>
        <dbReference type="ARBA" id="ARBA00023136"/>
    </source>
</evidence>
<dbReference type="InterPro" id="IPR000644">
    <property type="entry name" value="CBS_dom"/>
</dbReference>
<dbReference type="GO" id="GO:0005886">
    <property type="term" value="C:plasma membrane"/>
    <property type="evidence" value="ECO:0007669"/>
    <property type="project" value="UniProtKB-SubCell"/>
</dbReference>
<dbReference type="Proteomes" id="UP000276417">
    <property type="component" value="Chromosome 1"/>
</dbReference>
<dbReference type="PROSITE" id="PS51846">
    <property type="entry name" value="CNNM"/>
    <property type="match status" value="1"/>
</dbReference>
<dbReference type="Pfam" id="PF03471">
    <property type="entry name" value="CorC_HlyC"/>
    <property type="match status" value="1"/>
</dbReference>
<organism evidence="13 14">
    <name type="scientific">Deinococcus psychrotolerans</name>
    <dbReference type="NCBI Taxonomy" id="2489213"/>
    <lineage>
        <taxon>Bacteria</taxon>
        <taxon>Thermotogati</taxon>
        <taxon>Deinococcota</taxon>
        <taxon>Deinococci</taxon>
        <taxon>Deinococcales</taxon>
        <taxon>Deinococcaceae</taxon>
        <taxon>Deinococcus</taxon>
    </lineage>
</organism>
<reference evidence="13 14" key="1">
    <citation type="submission" date="2018-11" db="EMBL/GenBank/DDBJ databases">
        <title>Deinococcus shelandsis sp. nov., isolated from South Shetland Islands soil of Antarctica.</title>
        <authorList>
            <person name="Tian J."/>
        </authorList>
    </citation>
    <scope>NUCLEOTIDE SEQUENCE [LARGE SCALE GENOMIC DNA]</scope>
    <source>
        <strain evidence="13 14">S14-83T</strain>
    </source>
</reference>
<dbReference type="Gene3D" id="3.30.465.10">
    <property type="match status" value="1"/>
</dbReference>
<dbReference type="InterPro" id="IPR002550">
    <property type="entry name" value="CNNM"/>
</dbReference>
<keyword evidence="7 9" id="KW-0472">Membrane</keyword>
<dbReference type="CDD" id="cd04590">
    <property type="entry name" value="CBS_pair_CorC_HlyC_assoc"/>
    <property type="match status" value="1"/>
</dbReference>
<keyword evidence="4" id="KW-0677">Repeat</keyword>
<feature type="transmembrane region" description="Helical" evidence="10">
    <location>
        <begin position="149"/>
        <end position="172"/>
    </location>
</feature>
<dbReference type="InterPro" id="IPR016169">
    <property type="entry name" value="FAD-bd_PCMH_sub2"/>
</dbReference>
<evidence type="ECO:0000256" key="8">
    <source>
        <dbReference type="PROSITE-ProRule" id="PRU00703"/>
    </source>
</evidence>
<dbReference type="Gene3D" id="3.10.580.10">
    <property type="entry name" value="CBS-domain"/>
    <property type="match status" value="1"/>
</dbReference>
<dbReference type="InterPro" id="IPR005170">
    <property type="entry name" value="Transptr-assoc_dom"/>
</dbReference>
<feature type="transmembrane region" description="Helical" evidence="10">
    <location>
        <begin position="102"/>
        <end position="123"/>
    </location>
</feature>
<evidence type="ECO:0000256" key="3">
    <source>
        <dbReference type="ARBA" id="ARBA00022692"/>
    </source>
</evidence>
<dbReference type="OrthoDB" id="9798188at2"/>
<feature type="transmembrane region" description="Helical" evidence="10">
    <location>
        <begin position="63"/>
        <end position="82"/>
    </location>
</feature>
<evidence type="ECO:0000256" key="4">
    <source>
        <dbReference type="ARBA" id="ARBA00022737"/>
    </source>
</evidence>
<dbReference type="SMART" id="SM00116">
    <property type="entry name" value="CBS"/>
    <property type="match status" value="2"/>
</dbReference>
<dbReference type="InterPro" id="IPR036318">
    <property type="entry name" value="FAD-bd_PCMH-like_sf"/>
</dbReference>
<sequence length="437" mass="47047">MSTYLVPILIILVLVVVNGVFVAAEFSLLAARASRLESLAKEGNAAARALTQVMSSAQNKDRYIAVAQLGITLASIGLGMYGEHELAGWLYAPFERLGLGEGAAHSAGAVISLLAITFMHIVFGEMIPKGLALQLPESTSLSVSPLMRLFAVIFAPLVWLLSGMAVGLMRLLGIRDPGENSFLYSSRELAIVTRESAEGGQIDDAQQNLIQNIFALEDHTAAELMTPRTRLKALSISASAEAIHTLIAEAPRSRFPVYEESLDNIVGVLHIKDFIRARSLLGNKAGGGAAFNLRRLLRKLPSVAESETAEDLLALFKRERVHAALVVDEYGGTLGFVTMDDLIEDVIELDEDDPRIIHNPDGSYSLDGEVTLSELRDDLGFKLVSDDANTVAGLVLAAYGTLPPAGITVHVQNVDLTAEAVEGLRITRVRLRQVDSV</sequence>
<dbReference type="EMBL" id="CP034183">
    <property type="protein sequence ID" value="AZI43167.1"/>
    <property type="molecule type" value="Genomic_DNA"/>
</dbReference>
<keyword evidence="5 9" id="KW-1133">Transmembrane helix</keyword>
<evidence type="ECO:0000256" key="10">
    <source>
        <dbReference type="SAM" id="Phobius"/>
    </source>
</evidence>
<feature type="domain" description="CBS" evidence="11">
    <location>
        <begin position="225"/>
        <end position="285"/>
    </location>
</feature>
<evidence type="ECO:0000256" key="1">
    <source>
        <dbReference type="ARBA" id="ARBA00004651"/>
    </source>
</evidence>
<dbReference type="InterPro" id="IPR051676">
    <property type="entry name" value="UPF0053_domain"/>
</dbReference>
<dbReference type="SUPFAM" id="SSF54631">
    <property type="entry name" value="CBS-domain pair"/>
    <property type="match status" value="1"/>
</dbReference>
<keyword evidence="2" id="KW-1003">Cell membrane</keyword>
<dbReference type="Pfam" id="PF00571">
    <property type="entry name" value="CBS"/>
    <property type="match status" value="2"/>
</dbReference>
<dbReference type="RefSeq" id="WP_124871188.1">
    <property type="nucleotide sequence ID" value="NZ_CP034183.1"/>
</dbReference>
<keyword evidence="6 8" id="KW-0129">CBS domain</keyword>
<dbReference type="Gene3D" id="3.90.1280.20">
    <property type="match status" value="1"/>
</dbReference>
<dbReference type="KEGG" id="dph:EHF33_10805"/>
<dbReference type="PANTHER" id="PTHR43099">
    <property type="entry name" value="UPF0053 PROTEIN YRKA"/>
    <property type="match status" value="1"/>
</dbReference>
<evidence type="ECO:0000313" key="13">
    <source>
        <dbReference type="EMBL" id="AZI43167.1"/>
    </source>
</evidence>
<dbReference type="SUPFAM" id="SSF56176">
    <property type="entry name" value="FAD-binding/transporter-associated domain-like"/>
    <property type="match status" value="1"/>
</dbReference>
<protein>
    <submittedName>
        <fullName evidence="13">HlyC/CorC family transporter</fullName>
    </submittedName>
</protein>
<name>A0A3G8YG55_9DEIO</name>
<evidence type="ECO:0000256" key="6">
    <source>
        <dbReference type="ARBA" id="ARBA00023122"/>
    </source>
</evidence>
<dbReference type="AlphaFoldDB" id="A0A3G8YG55"/>
<accession>A0A3G8YG55</accession>
<evidence type="ECO:0000259" key="12">
    <source>
        <dbReference type="PROSITE" id="PS51846"/>
    </source>
</evidence>
<dbReference type="SMART" id="SM01091">
    <property type="entry name" value="CorC_HlyC"/>
    <property type="match status" value="1"/>
</dbReference>
<proteinExistence type="predicted"/>
<dbReference type="InterPro" id="IPR044751">
    <property type="entry name" value="Ion_transp-like_CBS"/>
</dbReference>
<evidence type="ECO:0000256" key="9">
    <source>
        <dbReference type="PROSITE-ProRule" id="PRU01193"/>
    </source>
</evidence>
<keyword evidence="14" id="KW-1185">Reference proteome</keyword>
<evidence type="ECO:0000313" key="14">
    <source>
        <dbReference type="Proteomes" id="UP000276417"/>
    </source>
</evidence>
<evidence type="ECO:0000256" key="2">
    <source>
        <dbReference type="ARBA" id="ARBA00022475"/>
    </source>
</evidence>
<feature type="transmembrane region" description="Helical" evidence="10">
    <location>
        <begin position="6"/>
        <end position="31"/>
    </location>
</feature>
<dbReference type="PANTHER" id="PTHR43099:SF5">
    <property type="entry name" value="HLYC_CORC FAMILY TRANSPORTER"/>
    <property type="match status" value="1"/>
</dbReference>
<gene>
    <name evidence="13" type="ORF">EHF33_10805</name>
</gene>
<feature type="domain" description="CNNM transmembrane" evidence="12">
    <location>
        <begin position="1"/>
        <end position="206"/>
    </location>
</feature>
<evidence type="ECO:0000259" key="11">
    <source>
        <dbReference type="PROSITE" id="PS51371"/>
    </source>
</evidence>
<dbReference type="Pfam" id="PF01595">
    <property type="entry name" value="CNNM"/>
    <property type="match status" value="1"/>
</dbReference>
<keyword evidence="3 9" id="KW-0812">Transmembrane</keyword>